<feature type="modified residue" description="N6-(pyridoxal phosphate)lysine" evidence="4">
    <location>
        <position position="50"/>
    </location>
</feature>
<comment type="cofactor">
    <cofactor evidence="1 4">
        <name>pyridoxal 5'-phosphate</name>
        <dbReference type="ChEBI" id="CHEBI:597326"/>
    </cofactor>
</comment>
<evidence type="ECO:0000256" key="4">
    <source>
        <dbReference type="HAMAP-Rule" id="MF_01201"/>
    </source>
</evidence>
<dbReference type="Gene3D" id="2.40.37.10">
    <property type="entry name" value="Lyase, Ornithine Decarboxylase, Chain A, domain 1"/>
    <property type="match status" value="1"/>
</dbReference>
<dbReference type="Pfam" id="PF01168">
    <property type="entry name" value="Ala_racemase_N"/>
    <property type="match status" value="1"/>
</dbReference>
<comment type="caution">
    <text evidence="6">The sequence shown here is derived from an EMBL/GenBank/DDBJ whole genome shotgun (WGS) entry which is preliminary data.</text>
</comment>
<dbReference type="SUPFAM" id="SSF50621">
    <property type="entry name" value="Alanine racemase C-terminal domain-like"/>
    <property type="match status" value="1"/>
</dbReference>
<proteinExistence type="inferred from homology"/>
<dbReference type="Proteomes" id="UP000800981">
    <property type="component" value="Unassembled WGS sequence"/>
</dbReference>
<dbReference type="InterPro" id="IPR009006">
    <property type="entry name" value="Ala_racemase/Decarboxylase_C"/>
</dbReference>
<feature type="binding site" evidence="4">
    <location>
        <position position="324"/>
    </location>
    <ligand>
        <name>substrate</name>
    </ligand>
</feature>
<dbReference type="Pfam" id="PF00842">
    <property type="entry name" value="Ala_racemase_C"/>
    <property type="match status" value="1"/>
</dbReference>
<sequence length="391" mass="40150">MGVHDRSRPRGLRAGRAVSGATLTVDLSAVAANTRLLASRAGGGLMAVVKADGFGHGAAAVARTSLANGASALGVTSVQEALDLRTAGVGAPLLSWLNPVDAAFDDALVADVELGVPGHAHLAAVAAAAARTRRRVRVHLHVDVGMARDGASVTEWGGLCAAARAAEREGHVRVVGVMGHLGWADRPRDPLNRQGRERFVEAVAAARGAGLRPRVRHLAATAATLTLPDTHFDLCRVGAGLVGIDPSGTTLLHPALTLAAPVVGVREVPAGTHVGYGRTYATPRRTRLALLPVGYADVIPRAASGSAWVQLRGRRRKVVGSVSMDCIVVDIGDDAVTPGEVATVFGPGADGEPTVADWARWAGTLEHEIVTGIGPRVGRRVVTAGDLAVSA</sequence>
<dbReference type="InterPro" id="IPR000821">
    <property type="entry name" value="Ala_racemase"/>
</dbReference>
<dbReference type="EC" id="5.1.1.1" evidence="4"/>
<keyword evidence="2 4" id="KW-0663">Pyridoxal phosphate</keyword>
<feature type="binding site" evidence="4">
    <location>
        <position position="148"/>
    </location>
    <ligand>
        <name>substrate</name>
    </ligand>
</feature>
<dbReference type="PRINTS" id="PR00992">
    <property type="entry name" value="ALARACEMASE"/>
</dbReference>
<evidence type="ECO:0000256" key="3">
    <source>
        <dbReference type="ARBA" id="ARBA00023235"/>
    </source>
</evidence>
<dbReference type="SUPFAM" id="SSF51419">
    <property type="entry name" value="PLP-binding barrel"/>
    <property type="match status" value="1"/>
</dbReference>
<comment type="pathway">
    <text evidence="4">Amino-acid biosynthesis; D-alanine biosynthesis; D-alanine from L-alanine: step 1/1.</text>
</comment>
<gene>
    <name evidence="6" type="primary">alr</name>
    <name evidence="6" type="ORF">G9H71_07905</name>
</gene>
<reference evidence="6 7" key="1">
    <citation type="submission" date="2020-03" db="EMBL/GenBank/DDBJ databases">
        <title>Two novel Motilibacter sp.</title>
        <authorList>
            <person name="Liu S."/>
        </authorList>
    </citation>
    <scope>NUCLEOTIDE SEQUENCE [LARGE SCALE GENOMIC DNA]</scope>
    <source>
        <strain evidence="6 7">E257</strain>
    </source>
</reference>
<comment type="similarity">
    <text evidence="4">Belongs to the alanine racemase family.</text>
</comment>
<keyword evidence="3 4" id="KW-0413">Isomerase</keyword>
<feature type="active site" description="Proton acceptor; specific for L-alanine" evidence="4">
    <location>
        <position position="276"/>
    </location>
</feature>
<feature type="active site" description="Proton acceptor; specific for D-alanine" evidence="4">
    <location>
        <position position="50"/>
    </location>
</feature>
<evidence type="ECO:0000259" key="5">
    <source>
        <dbReference type="SMART" id="SM01005"/>
    </source>
</evidence>
<protein>
    <recommendedName>
        <fullName evidence="4">Alanine racemase</fullName>
        <ecNumber evidence="4">5.1.1.1</ecNumber>
    </recommendedName>
</protein>
<dbReference type="CDD" id="cd00430">
    <property type="entry name" value="PLPDE_III_AR"/>
    <property type="match status" value="1"/>
</dbReference>
<comment type="function">
    <text evidence="4">Catalyzes the interconversion of L-alanine and D-alanine. May also act on other amino acids.</text>
</comment>
<comment type="catalytic activity">
    <reaction evidence="4">
        <text>L-alanine = D-alanine</text>
        <dbReference type="Rhea" id="RHEA:20249"/>
        <dbReference type="ChEBI" id="CHEBI:57416"/>
        <dbReference type="ChEBI" id="CHEBI:57972"/>
        <dbReference type="EC" id="5.1.1.1"/>
    </reaction>
</comment>
<feature type="domain" description="Alanine racemase C-terminal" evidence="5">
    <location>
        <begin position="255"/>
        <end position="382"/>
    </location>
</feature>
<dbReference type="GO" id="GO:0008784">
    <property type="term" value="F:alanine racemase activity"/>
    <property type="evidence" value="ECO:0007669"/>
    <property type="project" value="UniProtKB-EC"/>
</dbReference>
<dbReference type="PANTHER" id="PTHR30511:SF0">
    <property type="entry name" value="ALANINE RACEMASE, CATABOLIC-RELATED"/>
    <property type="match status" value="1"/>
</dbReference>
<evidence type="ECO:0000256" key="1">
    <source>
        <dbReference type="ARBA" id="ARBA00001933"/>
    </source>
</evidence>
<evidence type="ECO:0000313" key="7">
    <source>
        <dbReference type="Proteomes" id="UP000800981"/>
    </source>
</evidence>
<accession>A0ABX0GT60</accession>
<dbReference type="HAMAP" id="MF_01201">
    <property type="entry name" value="Ala_racemase"/>
    <property type="match status" value="1"/>
</dbReference>
<dbReference type="NCBIfam" id="TIGR00492">
    <property type="entry name" value="alr"/>
    <property type="match status" value="1"/>
</dbReference>
<evidence type="ECO:0000313" key="6">
    <source>
        <dbReference type="EMBL" id="NHC13703.1"/>
    </source>
</evidence>
<keyword evidence="7" id="KW-1185">Reference proteome</keyword>
<dbReference type="InterPro" id="IPR011079">
    <property type="entry name" value="Ala_racemase_C"/>
</dbReference>
<name>A0ABX0GT60_9ACTN</name>
<organism evidence="6 7">
    <name type="scientific">Motilibacter deserti</name>
    <dbReference type="NCBI Taxonomy" id="2714956"/>
    <lineage>
        <taxon>Bacteria</taxon>
        <taxon>Bacillati</taxon>
        <taxon>Actinomycetota</taxon>
        <taxon>Actinomycetes</taxon>
        <taxon>Motilibacterales</taxon>
        <taxon>Motilibacteraceae</taxon>
        <taxon>Motilibacter</taxon>
    </lineage>
</organism>
<dbReference type="SMART" id="SM01005">
    <property type="entry name" value="Ala_racemase_C"/>
    <property type="match status" value="1"/>
</dbReference>
<evidence type="ECO:0000256" key="2">
    <source>
        <dbReference type="ARBA" id="ARBA00022898"/>
    </source>
</evidence>
<dbReference type="PANTHER" id="PTHR30511">
    <property type="entry name" value="ALANINE RACEMASE"/>
    <property type="match status" value="1"/>
</dbReference>
<dbReference type="Gene3D" id="3.20.20.10">
    <property type="entry name" value="Alanine racemase"/>
    <property type="match status" value="1"/>
</dbReference>
<dbReference type="EMBL" id="JAANNP010000002">
    <property type="protein sequence ID" value="NHC13703.1"/>
    <property type="molecule type" value="Genomic_DNA"/>
</dbReference>
<dbReference type="InterPro" id="IPR029066">
    <property type="entry name" value="PLP-binding_barrel"/>
</dbReference>
<dbReference type="InterPro" id="IPR001608">
    <property type="entry name" value="Ala_racemase_N"/>
</dbReference>